<dbReference type="PANTHER" id="PTHR47197">
    <property type="entry name" value="PROTEIN NIRF"/>
    <property type="match status" value="1"/>
</dbReference>
<dbReference type="InterPro" id="IPR015943">
    <property type="entry name" value="WD40/YVTN_repeat-like_dom_sf"/>
</dbReference>
<dbReference type="InterPro" id="IPR011045">
    <property type="entry name" value="N2O_reductase_N"/>
</dbReference>
<evidence type="ECO:0000313" key="2">
    <source>
        <dbReference type="Proteomes" id="UP000734218"/>
    </source>
</evidence>
<dbReference type="InterPro" id="IPR051200">
    <property type="entry name" value="Host-pathogen_enzymatic-act"/>
</dbReference>
<protein>
    <submittedName>
        <fullName evidence="1">YVTN family beta-propeller protein</fullName>
    </submittedName>
</protein>
<keyword evidence="2" id="KW-1185">Reference proteome</keyword>
<name>A0ABX0XMS6_9SPHN</name>
<accession>A0ABX0XMS6</accession>
<dbReference type="PANTHER" id="PTHR47197:SF3">
    <property type="entry name" value="DIHYDRO-HEME D1 DEHYDROGENASE"/>
    <property type="match status" value="1"/>
</dbReference>
<sequence length="357" mass="36946">MLAPIAASVGLAKARLTGNAAAPEEEHTDMKAAAAIALTLALPAPAIADTLVIGNKGENSVSFVDLESGREVRRTPTAAMPHEVALSPDGARAAVVAYGSNTIDLFDVASGRRIERIDMGANSRPHGLVWLPDGRLLTTAEGSSTLVTILANAPAETPDRIYAVPTGGEQSHMLAVHEGSTAYVVNMKSGTVSVIDLDGQHDRRSFAAGTEPEGIALSADGRRIWVADRADAVVRVFDAETLAEVGRVPTGRTPIRVAISPDGTRAVVSNYASGDLTVIDTAAMRAIRTIPVSGTAEAKQVTLLFAPGGGRIFVAETGHDRIAEVDLADGTVLRRLPAGDMGDGLGLSPVSARANAE</sequence>
<organism evidence="1 2">
    <name type="scientific">Sphingomonas jejuensis</name>
    <dbReference type="NCBI Taxonomy" id="904715"/>
    <lineage>
        <taxon>Bacteria</taxon>
        <taxon>Pseudomonadati</taxon>
        <taxon>Pseudomonadota</taxon>
        <taxon>Alphaproteobacteria</taxon>
        <taxon>Sphingomonadales</taxon>
        <taxon>Sphingomonadaceae</taxon>
        <taxon>Sphingomonas</taxon>
    </lineage>
</organism>
<dbReference type="SUPFAM" id="SSF50974">
    <property type="entry name" value="Nitrous oxide reductase, N-terminal domain"/>
    <property type="match status" value="1"/>
</dbReference>
<dbReference type="Gene3D" id="2.130.10.10">
    <property type="entry name" value="YVTN repeat-like/Quinoprotein amine dehydrogenase"/>
    <property type="match status" value="2"/>
</dbReference>
<dbReference type="Pfam" id="PF02239">
    <property type="entry name" value="Cytochrom_D1"/>
    <property type="match status" value="1"/>
</dbReference>
<proteinExistence type="predicted"/>
<dbReference type="EMBL" id="JAATJE010000002">
    <property type="protein sequence ID" value="NJC34678.1"/>
    <property type="molecule type" value="Genomic_DNA"/>
</dbReference>
<comment type="caution">
    <text evidence="1">The sequence shown here is derived from an EMBL/GenBank/DDBJ whole genome shotgun (WGS) entry which is preliminary data.</text>
</comment>
<gene>
    <name evidence="1" type="ORF">GGR88_002192</name>
</gene>
<reference evidence="1 2" key="1">
    <citation type="submission" date="2020-03" db="EMBL/GenBank/DDBJ databases">
        <title>Genomic Encyclopedia of Type Strains, Phase IV (KMG-IV): sequencing the most valuable type-strain genomes for metagenomic binning, comparative biology and taxonomic classification.</title>
        <authorList>
            <person name="Goeker M."/>
        </authorList>
    </citation>
    <scope>NUCLEOTIDE SEQUENCE [LARGE SCALE GENOMIC DNA]</scope>
    <source>
        <strain evidence="1 2">DSM 27651</strain>
    </source>
</reference>
<dbReference type="Proteomes" id="UP000734218">
    <property type="component" value="Unassembled WGS sequence"/>
</dbReference>
<evidence type="ECO:0000313" key="1">
    <source>
        <dbReference type="EMBL" id="NJC34678.1"/>
    </source>
</evidence>